<name>A0ABV3ALN5_9ACTN</name>
<dbReference type="SUPFAM" id="SSF160904">
    <property type="entry name" value="Jann2411-like"/>
    <property type="match status" value="1"/>
</dbReference>
<dbReference type="Gene3D" id="1.10.3300.10">
    <property type="entry name" value="Jann2411-like domain"/>
    <property type="match status" value="1"/>
</dbReference>
<keyword evidence="4" id="KW-1185">Reference proteome</keyword>
<comment type="caution">
    <text evidence="3">The sequence shown here is derived from an EMBL/GenBank/DDBJ whole genome shotgun (WGS) entry which is preliminary data.</text>
</comment>
<organism evidence="3 4">
    <name type="scientific">Streptomyces flaveolus</name>
    <dbReference type="NCBI Taxonomy" id="67297"/>
    <lineage>
        <taxon>Bacteria</taxon>
        <taxon>Bacillati</taxon>
        <taxon>Actinomycetota</taxon>
        <taxon>Actinomycetes</taxon>
        <taxon>Kitasatosporales</taxon>
        <taxon>Streptomycetaceae</taxon>
        <taxon>Streptomyces</taxon>
    </lineage>
</organism>
<reference evidence="3 4" key="1">
    <citation type="submission" date="2024-06" db="EMBL/GenBank/DDBJ databases">
        <title>The Natural Products Discovery Center: Release of the First 8490 Sequenced Strains for Exploring Actinobacteria Biosynthetic Diversity.</title>
        <authorList>
            <person name="Kalkreuter E."/>
            <person name="Kautsar S.A."/>
            <person name="Yang D."/>
            <person name="Bader C.D."/>
            <person name="Teijaro C.N."/>
            <person name="Fluegel L."/>
            <person name="Davis C.M."/>
            <person name="Simpson J.R."/>
            <person name="Lauterbach L."/>
            <person name="Steele A.D."/>
            <person name="Gui C."/>
            <person name="Meng S."/>
            <person name="Li G."/>
            <person name="Viehrig K."/>
            <person name="Ye F."/>
            <person name="Su P."/>
            <person name="Kiefer A.F."/>
            <person name="Nichols A."/>
            <person name="Cepeda A.J."/>
            <person name="Yan W."/>
            <person name="Fan B."/>
            <person name="Jiang Y."/>
            <person name="Adhikari A."/>
            <person name="Zheng C.-J."/>
            <person name="Schuster L."/>
            <person name="Cowan T.M."/>
            <person name="Smanski M.J."/>
            <person name="Chevrette M.G."/>
            <person name="De Carvalho L.P.S."/>
            <person name="Shen B."/>
        </authorList>
    </citation>
    <scope>NUCLEOTIDE SEQUENCE [LARGE SCALE GENOMIC DNA]</scope>
    <source>
        <strain evidence="3 4">NPDC020594</strain>
    </source>
</reference>
<evidence type="ECO:0000313" key="3">
    <source>
        <dbReference type="EMBL" id="MEU5712252.1"/>
    </source>
</evidence>
<feature type="region of interest" description="Disordered" evidence="1">
    <location>
        <begin position="1"/>
        <end position="35"/>
    </location>
</feature>
<proteinExistence type="predicted"/>
<accession>A0ABV3ALN5</accession>
<feature type="domain" description="Zinc finger CGNR" evidence="2">
    <location>
        <begin position="16"/>
        <end position="52"/>
    </location>
</feature>
<dbReference type="InterPro" id="IPR023286">
    <property type="entry name" value="ABATE_dom_sf"/>
</dbReference>
<protein>
    <submittedName>
        <fullName evidence="3">CGNR zinc finger domain-containing protein</fullName>
    </submittedName>
</protein>
<dbReference type="InterPro" id="IPR021005">
    <property type="entry name" value="Znf_CGNR"/>
</dbReference>
<evidence type="ECO:0000313" key="4">
    <source>
        <dbReference type="Proteomes" id="UP001551011"/>
    </source>
</evidence>
<dbReference type="Pfam" id="PF11706">
    <property type="entry name" value="zf-CGNR"/>
    <property type="match status" value="1"/>
</dbReference>
<gene>
    <name evidence="3" type="ORF">AB0H04_36335</name>
</gene>
<evidence type="ECO:0000256" key="1">
    <source>
        <dbReference type="SAM" id="MobiDB-lite"/>
    </source>
</evidence>
<evidence type="ECO:0000259" key="2">
    <source>
        <dbReference type="Pfam" id="PF11706"/>
    </source>
</evidence>
<sequence>MSRDHRGQHGHTASRARERCGLALVDTSRNGRRRYRTVRYAHNDAVARHRRRATGA</sequence>
<dbReference type="EMBL" id="JBFAEG010000034">
    <property type="protein sequence ID" value="MEU5712252.1"/>
    <property type="molecule type" value="Genomic_DNA"/>
</dbReference>
<dbReference type="Proteomes" id="UP001551011">
    <property type="component" value="Unassembled WGS sequence"/>
</dbReference>
<dbReference type="RefSeq" id="WP_234337807.1">
    <property type="nucleotide sequence ID" value="NZ_JBEXDP010000107.1"/>
</dbReference>